<dbReference type="AlphaFoldDB" id="A0A9P0EEW7"/>
<reference evidence="2" key="1">
    <citation type="submission" date="2021-10" db="EMBL/GenBank/DDBJ databases">
        <authorList>
            <person name="Piombo E."/>
        </authorList>
    </citation>
    <scope>NUCLEOTIDE SEQUENCE</scope>
</reference>
<protein>
    <submittedName>
        <fullName evidence="2">Uncharacterized protein</fullName>
    </submittedName>
</protein>
<proteinExistence type="predicted"/>
<sequence length="670" mass="75722">MAAQPSISPAAPSSSSNGFSPLERVENKENMESLYAEGRLRGMQTLRVFPHCRLCRFKFQEGDKVVVVTLNNKHSKPFLYAYHDSHIDNALKADIVCTSSADKADGDHHLGTGCHLSCLHFANKLEPRDAVHAAQASASVVQFDHHLQLSGTTVTKAANKSNLSLIFSPKKQQMANIGSKKQTFDSRAKEMFSKAKLLWQPNKGNPMGRLFAASLYTYEPPVSEEKRRLLHIRSQLAILLSRRFKSRVSLPLEIWKSIADHLVSEFAICSMLSLPFRDSTEVSTAKDVWATHVKIDGIPYVSKLANKRSSGAKLALRAADMALEHPLYIMEDHLGIREMISSAQPPAHKAGMSAWWRVVPLEVGEKISFATDPGCTGYSVCWINIPSWKSERKKGMGLVHIHAHQPGESLSFYEDVARYTNKYVWEYVPTVEGERLMELSMLLNRDMSPRHEFTLTFRTSLKRDLIVGPYTERTSLEETLTWNDTWRWDCISTFSGLAPDTVWMESPRFEGGTSGFVVGPQHRGLSRSRYFNPFKPLPPILPYPLPDRHRDKELFQSSASLHNLSEIIVCRSRRAGLPSNISGLLLRYEDSSEKSVGSFRMDWAESPISVPGKSPALFMNFIHDDVRCFVSELAFFPQESPTMLNTWKELSWGDELVWVCSWEDSYVYSI</sequence>
<feature type="compositionally biased region" description="Low complexity" evidence="1">
    <location>
        <begin position="1"/>
        <end position="21"/>
    </location>
</feature>
<evidence type="ECO:0000256" key="1">
    <source>
        <dbReference type="SAM" id="MobiDB-lite"/>
    </source>
</evidence>
<name>A0A9P0EEW7_9HYPO</name>
<dbReference type="EMBL" id="CABFOC020000014">
    <property type="protein sequence ID" value="CAH0046285.1"/>
    <property type="molecule type" value="Genomic_DNA"/>
</dbReference>
<evidence type="ECO:0000313" key="2">
    <source>
        <dbReference type="EMBL" id="CAH0046285.1"/>
    </source>
</evidence>
<gene>
    <name evidence="2" type="ORF">CSOL1703_00012017</name>
</gene>
<evidence type="ECO:0000313" key="3">
    <source>
        <dbReference type="Proteomes" id="UP000775872"/>
    </source>
</evidence>
<organism evidence="2 3">
    <name type="scientific">Clonostachys solani</name>
    <dbReference type="NCBI Taxonomy" id="160281"/>
    <lineage>
        <taxon>Eukaryota</taxon>
        <taxon>Fungi</taxon>
        <taxon>Dikarya</taxon>
        <taxon>Ascomycota</taxon>
        <taxon>Pezizomycotina</taxon>
        <taxon>Sordariomycetes</taxon>
        <taxon>Hypocreomycetidae</taxon>
        <taxon>Hypocreales</taxon>
        <taxon>Bionectriaceae</taxon>
        <taxon>Clonostachys</taxon>
    </lineage>
</organism>
<dbReference type="Proteomes" id="UP000775872">
    <property type="component" value="Unassembled WGS sequence"/>
</dbReference>
<comment type="caution">
    <text evidence="2">The sequence shown here is derived from an EMBL/GenBank/DDBJ whole genome shotgun (WGS) entry which is preliminary data.</text>
</comment>
<dbReference type="OrthoDB" id="5123901at2759"/>
<keyword evidence="3" id="KW-1185">Reference proteome</keyword>
<feature type="region of interest" description="Disordered" evidence="1">
    <location>
        <begin position="1"/>
        <end position="22"/>
    </location>
</feature>
<accession>A0A9P0EEW7</accession>